<gene>
    <name evidence="4" type="ORF">B7P33_16630</name>
</gene>
<keyword evidence="2" id="KW-0804">Transcription</keyword>
<keyword evidence="5" id="KW-1185">Reference proteome</keyword>
<dbReference type="Gene3D" id="3.20.80.10">
    <property type="entry name" value="Regulatory factor, effector binding domain"/>
    <property type="match status" value="1"/>
</dbReference>
<dbReference type="SUPFAM" id="SSF46689">
    <property type="entry name" value="Homeodomain-like"/>
    <property type="match status" value="2"/>
</dbReference>
<proteinExistence type="predicted"/>
<dbReference type="SMART" id="SM00871">
    <property type="entry name" value="AraC_E_bind"/>
    <property type="match status" value="1"/>
</dbReference>
<dbReference type="AlphaFoldDB" id="A0A2A4G394"/>
<dbReference type="InterPro" id="IPR029442">
    <property type="entry name" value="GyrI-like"/>
</dbReference>
<dbReference type="GO" id="GO:0003700">
    <property type="term" value="F:DNA-binding transcription factor activity"/>
    <property type="evidence" value="ECO:0007669"/>
    <property type="project" value="InterPro"/>
</dbReference>
<dbReference type="Gene3D" id="1.10.10.60">
    <property type="entry name" value="Homeodomain-like"/>
    <property type="match status" value="2"/>
</dbReference>
<accession>A0A2A4G394</accession>
<feature type="domain" description="HTH araC/xylS-type" evidence="3">
    <location>
        <begin position="12"/>
        <end position="111"/>
    </location>
</feature>
<keyword evidence="1" id="KW-0805">Transcription regulation</keyword>
<dbReference type="PROSITE" id="PS01124">
    <property type="entry name" value="HTH_ARAC_FAMILY_2"/>
    <property type="match status" value="1"/>
</dbReference>
<dbReference type="InterPro" id="IPR009057">
    <property type="entry name" value="Homeodomain-like_sf"/>
</dbReference>
<dbReference type="Pfam" id="PF06445">
    <property type="entry name" value="GyrI-like"/>
    <property type="match status" value="1"/>
</dbReference>
<dbReference type="PANTHER" id="PTHR40055:SF1">
    <property type="entry name" value="TRANSCRIPTIONAL REGULATOR YGIV-RELATED"/>
    <property type="match status" value="1"/>
</dbReference>
<dbReference type="PANTHER" id="PTHR40055">
    <property type="entry name" value="TRANSCRIPTIONAL REGULATOR YGIV-RELATED"/>
    <property type="match status" value="1"/>
</dbReference>
<evidence type="ECO:0000313" key="5">
    <source>
        <dbReference type="Proteomes" id="UP000219559"/>
    </source>
</evidence>
<reference evidence="4 5" key="1">
    <citation type="submission" date="2017-04" db="EMBL/GenBank/DDBJ databases">
        <title>A new member of the family Flavobacteriaceae isolated from ascidians.</title>
        <authorList>
            <person name="Chen L."/>
        </authorList>
    </citation>
    <scope>NUCLEOTIDE SEQUENCE [LARGE SCALE GENOMIC DNA]</scope>
    <source>
        <strain evidence="4 5">HQA918</strain>
    </source>
</reference>
<sequence>MPTHPHTIKAVEKALRYIESRLEGPLELAEVARAVGYSPYHFHRIFSAVTHEGLGAYILRKRLERVAIKLLMHPQFSLTPYIYNWGFNSPAAFSRAFKRYYGLSPRQFQKEAQGKSKLEFYNRKNGKVGLIQEAYVCRVNELIESIMEKTDITVVQLPETHLAYRTHIGDCNNLGQSFNALIEWAVPHGLFTPDSKMALLYHDSHKVTAPEKIRHSVCLVLPQAQEVPPGAEYLCHRGGRHIVATGWLHPSELEKTWTALFLWMGENQYAFKDGAPSFEVYVNDPNTHPQGLCHMQLCIPIQ</sequence>
<dbReference type="Proteomes" id="UP000219559">
    <property type="component" value="Unassembled WGS sequence"/>
</dbReference>
<dbReference type="SMART" id="SM00342">
    <property type="entry name" value="HTH_ARAC"/>
    <property type="match status" value="1"/>
</dbReference>
<evidence type="ECO:0000259" key="3">
    <source>
        <dbReference type="PROSITE" id="PS01124"/>
    </source>
</evidence>
<dbReference type="RefSeq" id="WP_097441011.1">
    <property type="nucleotide sequence ID" value="NZ_KZ300477.1"/>
</dbReference>
<evidence type="ECO:0000256" key="1">
    <source>
        <dbReference type="ARBA" id="ARBA00023015"/>
    </source>
</evidence>
<dbReference type="Pfam" id="PF12833">
    <property type="entry name" value="HTH_18"/>
    <property type="match status" value="1"/>
</dbReference>
<evidence type="ECO:0000256" key="2">
    <source>
        <dbReference type="ARBA" id="ARBA00023163"/>
    </source>
</evidence>
<dbReference type="InterPro" id="IPR050908">
    <property type="entry name" value="SmbC-like"/>
</dbReference>
<organism evidence="4 5">
    <name type="scientific">Sediminicola luteus</name>
    <dbReference type="NCBI Taxonomy" id="319238"/>
    <lineage>
        <taxon>Bacteria</taxon>
        <taxon>Pseudomonadati</taxon>
        <taxon>Bacteroidota</taxon>
        <taxon>Flavobacteriia</taxon>
        <taxon>Flavobacteriales</taxon>
        <taxon>Flavobacteriaceae</taxon>
        <taxon>Sediminicola</taxon>
    </lineage>
</organism>
<protein>
    <recommendedName>
        <fullName evidence="3">HTH araC/xylS-type domain-containing protein</fullName>
    </recommendedName>
</protein>
<name>A0A2A4G394_9FLAO</name>
<dbReference type="InterPro" id="IPR018060">
    <property type="entry name" value="HTH_AraC"/>
</dbReference>
<dbReference type="InterPro" id="IPR011256">
    <property type="entry name" value="Reg_factor_effector_dom_sf"/>
</dbReference>
<dbReference type="OrthoDB" id="9816011at2"/>
<comment type="caution">
    <text evidence="4">The sequence shown here is derived from an EMBL/GenBank/DDBJ whole genome shotgun (WGS) entry which is preliminary data.</text>
</comment>
<dbReference type="EMBL" id="NBWU01000007">
    <property type="protein sequence ID" value="PCE62901.1"/>
    <property type="molecule type" value="Genomic_DNA"/>
</dbReference>
<dbReference type="GO" id="GO:0043565">
    <property type="term" value="F:sequence-specific DNA binding"/>
    <property type="evidence" value="ECO:0007669"/>
    <property type="project" value="InterPro"/>
</dbReference>
<evidence type="ECO:0000313" key="4">
    <source>
        <dbReference type="EMBL" id="PCE62901.1"/>
    </source>
</evidence>
<dbReference type="SUPFAM" id="SSF55136">
    <property type="entry name" value="Probable bacterial effector-binding domain"/>
    <property type="match status" value="1"/>
</dbReference>
<dbReference type="InterPro" id="IPR010499">
    <property type="entry name" value="AraC_E-bd"/>
</dbReference>